<dbReference type="RefSeq" id="WP_064825345.1">
    <property type="nucleotide sequence ID" value="NZ_CP013532.1"/>
</dbReference>
<name>A0A192TDD3_9HYPH</name>
<protein>
    <submittedName>
        <fullName evidence="5">GCN5-related N-acetyltransferase protein</fullName>
    </submittedName>
    <submittedName>
        <fullName evidence="6">GNAT family N-acetyltransferase</fullName>
    </submittedName>
</protein>
<evidence type="ECO:0000313" key="8">
    <source>
        <dbReference type="Proteomes" id="UP000540266"/>
    </source>
</evidence>
<dbReference type="GO" id="GO:0008080">
    <property type="term" value="F:N-acetyltransferase activity"/>
    <property type="evidence" value="ECO:0007669"/>
    <property type="project" value="TreeGrafter"/>
</dbReference>
<dbReference type="EMBL" id="CP064931">
    <property type="protein sequence ID" value="QPK11043.1"/>
    <property type="molecule type" value="Genomic_DNA"/>
</dbReference>
<dbReference type="Proteomes" id="UP000078551">
    <property type="component" value="Chromosome"/>
</dbReference>
<dbReference type="PROSITE" id="PS51186">
    <property type="entry name" value="GNAT"/>
    <property type="match status" value="1"/>
</dbReference>
<dbReference type="Gene3D" id="3.40.630.30">
    <property type="match status" value="1"/>
</dbReference>
<dbReference type="PANTHER" id="PTHR10545">
    <property type="entry name" value="DIAMINE N-ACETYLTRANSFERASE"/>
    <property type="match status" value="1"/>
</dbReference>
<sequence length="159" mass="17861">MTLKIRDAVRADAATILRFIRELAVYERAEHEVEATIETLTESLFGEGSVTHALICEKDGEAIGSAIWFFNYSTWQARKGVYLEDLYVTPTARGLGAGKALLRRLAEIALENNCGRFEWSVLDWNEPTIKVYEAIGAQPMKEWVRYRLSGEKLSAFAAG</sequence>
<organism evidence="6 8">
    <name type="scientific">Rhizobium phaseoli</name>
    <dbReference type="NCBI Taxonomy" id="396"/>
    <lineage>
        <taxon>Bacteria</taxon>
        <taxon>Pseudomonadati</taxon>
        <taxon>Pseudomonadota</taxon>
        <taxon>Alphaproteobacteria</taxon>
        <taxon>Hyphomicrobiales</taxon>
        <taxon>Rhizobiaceae</taxon>
        <taxon>Rhizobium/Agrobacterium group</taxon>
        <taxon>Rhizobium</taxon>
    </lineage>
</organism>
<dbReference type="SUPFAM" id="SSF55729">
    <property type="entry name" value="Acyl-CoA N-acyltransferases (Nat)"/>
    <property type="match status" value="1"/>
</dbReference>
<evidence type="ECO:0000256" key="3">
    <source>
        <dbReference type="ARBA" id="ARBA00023315"/>
    </source>
</evidence>
<evidence type="ECO:0000313" key="7">
    <source>
        <dbReference type="Proteomes" id="UP000078551"/>
    </source>
</evidence>
<dbReference type="PANTHER" id="PTHR10545:SF29">
    <property type="entry name" value="GH14572P-RELATED"/>
    <property type="match status" value="1"/>
</dbReference>
<evidence type="ECO:0000256" key="2">
    <source>
        <dbReference type="ARBA" id="ARBA00022679"/>
    </source>
</evidence>
<evidence type="ECO:0000259" key="4">
    <source>
        <dbReference type="PROSITE" id="PS51186"/>
    </source>
</evidence>
<gene>
    <name evidence="5" type="ORF">AMC81_CH02546</name>
    <name evidence="6" type="ORF">HER27_006930</name>
</gene>
<reference evidence="5 7" key="1">
    <citation type="submission" date="2015-11" db="EMBL/GenBank/DDBJ databases">
        <title>The limits of bacterial species coexistence and the symbiotic plasmid transference in sympatric Rhizobium populations.</title>
        <authorList>
            <person name="Perez-Carrascal O.M."/>
            <person name="VanInsberghe D."/>
            <person name="Juarez S."/>
            <person name="Polz M.F."/>
            <person name="Vinuesa P."/>
            <person name="Gonzalez V."/>
        </authorList>
    </citation>
    <scope>NUCLEOTIDE SEQUENCE [LARGE SCALE GENOMIC DNA]</scope>
    <source>
        <strain evidence="5 7">N771</strain>
    </source>
</reference>
<keyword evidence="2" id="KW-0808">Transferase</keyword>
<evidence type="ECO:0000256" key="1">
    <source>
        <dbReference type="ARBA" id="ARBA00008694"/>
    </source>
</evidence>
<dbReference type="InterPro" id="IPR051016">
    <property type="entry name" value="Diverse_Substrate_AcTransf"/>
</dbReference>
<comment type="similarity">
    <text evidence="1">Belongs to the acetyltransferase family.</text>
</comment>
<dbReference type="Proteomes" id="UP000540266">
    <property type="component" value="Chromosome"/>
</dbReference>
<evidence type="ECO:0000313" key="5">
    <source>
        <dbReference type="EMBL" id="ANL85308.1"/>
    </source>
</evidence>
<keyword evidence="7" id="KW-1185">Reference proteome</keyword>
<dbReference type="Pfam" id="PF00583">
    <property type="entry name" value="Acetyltransf_1"/>
    <property type="match status" value="1"/>
</dbReference>
<proteinExistence type="inferred from homology"/>
<accession>A0A192TDD3</accession>
<evidence type="ECO:0000313" key="6">
    <source>
        <dbReference type="EMBL" id="QPK11043.1"/>
    </source>
</evidence>
<dbReference type="CDD" id="cd04301">
    <property type="entry name" value="NAT_SF"/>
    <property type="match status" value="1"/>
</dbReference>
<reference evidence="6 8" key="2">
    <citation type="submission" date="2020-11" db="EMBL/GenBank/DDBJ databases">
        <title>Indigenous Rhizobia Nodulating Common beans in Western Kenya.</title>
        <authorList>
            <person name="Wekesa C.S."/>
            <person name="Oelmueller R."/>
            <person name="Furch A.C."/>
        </authorList>
    </citation>
    <scope>NUCLEOTIDE SEQUENCE [LARGE SCALE GENOMIC DNA]</scope>
    <source>
        <strain evidence="8">BS3</strain>
        <strain evidence="6">S3</strain>
    </source>
</reference>
<dbReference type="InterPro" id="IPR000182">
    <property type="entry name" value="GNAT_dom"/>
</dbReference>
<keyword evidence="3" id="KW-0012">Acyltransferase</keyword>
<dbReference type="GeneID" id="45957841"/>
<dbReference type="AlphaFoldDB" id="A0A192TDD3"/>
<dbReference type="EMBL" id="CP013568">
    <property type="protein sequence ID" value="ANL85308.1"/>
    <property type="molecule type" value="Genomic_DNA"/>
</dbReference>
<dbReference type="InterPro" id="IPR016181">
    <property type="entry name" value="Acyl_CoA_acyltransferase"/>
</dbReference>
<dbReference type="FunFam" id="3.40.630.30:FF:000064">
    <property type="entry name" value="GNAT family acetyltransferase"/>
    <property type="match status" value="1"/>
</dbReference>
<dbReference type="STRING" id="396.AMC85_CH02548"/>
<feature type="domain" description="N-acetyltransferase" evidence="4">
    <location>
        <begin position="3"/>
        <end position="159"/>
    </location>
</feature>